<dbReference type="GeneID" id="76199241"/>
<evidence type="ECO:0000313" key="2">
    <source>
        <dbReference type="Proteomes" id="UP001596417"/>
    </source>
</evidence>
<comment type="caution">
    <text evidence="1">The sequence shown here is derived from an EMBL/GenBank/DDBJ whole genome shotgun (WGS) entry which is preliminary data.</text>
</comment>
<protein>
    <submittedName>
        <fullName evidence="1">Uncharacterized protein</fullName>
    </submittedName>
</protein>
<keyword evidence="2" id="KW-1185">Reference proteome</keyword>
<accession>A0ABD5YLA7</accession>
<dbReference type="EMBL" id="JBHTAX010000001">
    <property type="protein sequence ID" value="MFC7189682.1"/>
    <property type="molecule type" value="Genomic_DNA"/>
</dbReference>
<gene>
    <name evidence="1" type="ORF">ACFQL7_07305</name>
</gene>
<reference evidence="1 2" key="1">
    <citation type="journal article" date="2019" name="Int. J. Syst. Evol. Microbiol.">
        <title>The Global Catalogue of Microorganisms (GCM) 10K type strain sequencing project: providing services to taxonomists for standard genome sequencing and annotation.</title>
        <authorList>
            <consortium name="The Broad Institute Genomics Platform"/>
            <consortium name="The Broad Institute Genome Sequencing Center for Infectious Disease"/>
            <person name="Wu L."/>
            <person name="Ma J."/>
        </authorList>
    </citation>
    <scope>NUCLEOTIDE SEQUENCE [LARGE SCALE GENOMIC DNA]</scope>
    <source>
        <strain evidence="1 2">RDMS1</strain>
    </source>
</reference>
<organism evidence="1 2">
    <name type="scientific">Halocatena marina</name>
    <dbReference type="NCBI Taxonomy" id="2934937"/>
    <lineage>
        <taxon>Archaea</taxon>
        <taxon>Methanobacteriati</taxon>
        <taxon>Methanobacteriota</taxon>
        <taxon>Stenosarchaea group</taxon>
        <taxon>Halobacteria</taxon>
        <taxon>Halobacteriales</taxon>
        <taxon>Natronomonadaceae</taxon>
        <taxon>Halocatena</taxon>
    </lineage>
</organism>
<dbReference type="RefSeq" id="WP_264383131.1">
    <property type="nucleotide sequence ID" value="NZ_CP109979.1"/>
</dbReference>
<name>A0ABD5YLA7_9EURY</name>
<proteinExistence type="predicted"/>
<dbReference type="Proteomes" id="UP001596417">
    <property type="component" value="Unassembled WGS sequence"/>
</dbReference>
<evidence type="ECO:0000313" key="1">
    <source>
        <dbReference type="EMBL" id="MFC7189682.1"/>
    </source>
</evidence>
<sequence length="40" mass="4695">MSKRILWTVGETTQSAPWSKLTPLMDWVVSQPVWIQSEYD</sequence>
<dbReference type="AlphaFoldDB" id="A0ABD5YLA7"/>